<evidence type="ECO:0000313" key="2">
    <source>
        <dbReference type="Proteomes" id="UP000793456"/>
    </source>
</evidence>
<reference evidence="1" key="1">
    <citation type="submission" date="2018-11" db="EMBL/GenBank/DDBJ databases">
        <title>The sequence and de novo assembly of Larimichthys crocea genome using PacBio and Hi-C technologies.</title>
        <authorList>
            <person name="Xu P."/>
            <person name="Chen B."/>
            <person name="Zhou Z."/>
            <person name="Ke Q."/>
            <person name="Wu Y."/>
            <person name="Bai H."/>
            <person name="Pu F."/>
        </authorList>
    </citation>
    <scope>NUCLEOTIDE SEQUENCE</scope>
    <source>
        <tissue evidence="1">Muscle</tissue>
    </source>
</reference>
<protein>
    <submittedName>
        <fullName evidence="1">Uncharacterized protein</fullName>
    </submittedName>
</protein>
<evidence type="ECO:0000313" key="1">
    <source>
        <dbReference type="EMBL" id="TMS19632.1"/>
    </source>
</evidence>
<organism evidence="1 2">
    <name type="scientific">Larimichthys crocea</name>
    <name type="common">Large yellow croaker</name>
    <name type="synonym">Pseudosciaena crocea</name>
    <dbReference type="NCBI Taxonomy" id="215358"/>
    <lineage>
        <taxon>Eukaryota</taxon>
        <taxon>Metazoa</taxon>
        <taxon>Chordata</taxon>
        <taxon>Craniata</taxon>
        <taxon>Vertebrata</taxon>
        <taxon>Euteleostomi</taxon>
        <taxon>Actinopterygii</taxon>
        <taxon>Neopterygii</taxon>
        <taxon>Teleostei</taxon>
        <taxon>Neoteleostei</taxon>
        <taxon>Acanthomorphata</taxon>
        <taxon>Eupercaria</taxon>
        <taxon>Sciaenidae</taxon>
        <taxon>Larimichthys</taxon>
    </lineage>
</organism>
<keyword evidence="2" id="KW-1185">Reference proteome</keyword>
<gene>
    <name evidence="1" type="ORF">E3U43_003953</name>
</gene>
<accession>A0ACD3RJU0</accession>
<sequence length="137" mass="15143">MMTAYLQKASTACHTVKDSFLSDSVITQPFDDSVYTRICLSWLDIGSQCNQSPSPRPHTDTSNPASWSRHLIQQTLMDEGLRLARMVSHDRAGKISLGSEGTHSTDLDSKVERRSSITACRSSSPCITKDDSNHRGK</sequence>
<name>A0ACD3RJU0_LARCR</name>
<dbReference type="Proteomes" id="UP000793456">
    <property type="component" value="Chromosome V"/>
</dbReference>
<dbReference type="EMBL" id="CM011678">
    <property type="protein sequence ID" value="TMS19632.1"/>
    <property type="molecule type" value="Genomic_DNA"/>
</dbReference>
<comment type="caution">
    <text evidence="1">The sequence shown here is derived from an EMBL/GenBank/DDBJ whole genome shotgun (WGS) entry which is preliminary data.</text>
</comment>
<proteinExistence type="predicted"/>